<protein>
    <submittedName>
        <fullName evidence="1">Uncharacterized protein</fullName>
    </submittedName>
</protein>
<dbReference type="EMBL" id="EQ997627">
    <property type="protein sequence ID" value="EEF22057.1"/>
    <property type="molecule type" value="Genomic_DNA"/>
</dbReference>
<name>B9TQ06_RICCO</name>
<accession>B9TQ06</accession>
<dbReference type="Proteomes" id="UP000008311">
    <property type="component" value="Unassembled WGS sequence"/>
</dbReference>
<feature type="non-terminal residue" evidence="1">
    <location>
        <position position="158"/>
    </location>
</feature>
<organism evidence="1 2">
    <name type="scientific">Ricinus communis</name>
    <name type="common">Castor bean</name>
    <dbReference type="NCBI Taxonomy" id="3988"/>
    <lineage>
        <taxon>Eukaryota</taxon>
        <taxon>Viridiplantae</taxon>
        <taxon>Streptophyta</taxon>
        <taxon>Embryophyta</taxon>
        <taxon>Tracheophyta</taxon>
        <taxon>Spermatophyta</taxon>
        <taxon>Magnoliopsida</taxon>
        <taxon>eudicotyledons</taxon>
        <taxon>Gunneridae</taxon>
        <taxon>Pentapetalae</taxon>
        <taxon>rosids</taxon>
        <taxon>fabids</taxon>
        <taxon>Malpighiales</taxon>
        <taxon>Euphorbiaceae</taxon>
        <taxon>Acalyphoideae</taxon>
        <taxon>Acalypheae</taxon>
        <taxon>Ricinus</taxon>
    </lineage>
</organism>
<keyword evidence="2" id="KW-1185">Reference proteome</keyword>
<gene>
    <name evidence="1" type="ORF">RCOM_2026180</name>
</gene>
<proteinExistence type="predicted"/>
<reference evidence="2" key="1">
    <citation type="journal article" date="2010" name="Nat. Biotechnol.">
        <title>Draft genome sequence of the oilseed species Ricinus communis.</title>
        <authorList>
            <person name="Chan A.P."/>
            <person name="Crabtree J."/>
            <person name="Zhao Q."/>
            <person name="Lorenzi H."/>
            <person name="Orvis J."/>
            <person name="Puiu D."/>
            <person name="Melake-Berhan A."/>
            <person name="Jones K.M."/>
            <person name="Redman J."/>
            <person name="Chen G."/>
            <person name="Cahoon E.B."/>
            <person name="Gedil M."/>
            <person name="Stanke M."/>
            <person name="Haas B.J."/>
            <person name="Wortman J.R."/>
            <person name="Fraser-Liggett C.M."/>
            <person name="Ravel J."/>
            <person name="Rabinowicz P.D."/>
        </authorList>
    </citation>
    <scope>NUCLEOTIDE SEQUENCE [LARGE SCALE GENOMIC DNA]</scope>
    <source>
        <strain evidence="2">cv. Hale</strain>
    </source>
</reference>
<dbReference type="AlphaFoldDB" id="B9TQ06"/>
<dbReference type="InParanoid" id="B9TQ06"/>
<evidence type="ECO:0000313" key="2">
    <source>
        <dbReference type="Proteomes" id="UP000008311"/>
    </source>
</evidence>
<sequence length="158" mass="17583">MRSPPSREDVRAHAAAAAAALQAADGRHLLAQAVQQFARAALLEFRFFVRIVRQLDVREVGRVAVLREQFQQRTLPAVLAGLGQVDGERHDVAVGRRVHVDVRAAVVDLAGHFEDLARRQRPHDGERRRAVVGGRRFRQQLVAAVLVIRRVDDAVDVV</sequence>
<evidence type="ECO:0000313" key="1">
    <source>
        <dbReference type="EMBL" id="EEF22057.1"/>
    </source>
</evidence>